<dbReference type="RefSeq" id="WP_169065089.1">
    <property type="nucleotide sequence ID" value="NZ_SPMY01000006.1"/>
</dbReference>
<dbReference type="EMBL" id="SPMY01000006">
    <property type="protein sequence ID" value="NMQ26638.1"/>
    <property type="molecule type" value="Genomic_DNA"/>
</dbReference>
<comment type="caution">
    <text evidence="1">The sequence shown here is derived from an EMBL/GenBank/DDBJ whole genome shotgun (WGS) entry which is preliminary data.</text>
</comment>
<evidence type="ECO:0000313" key="2">
    <source>
        <dbReference type="Proteomes" id="UP000749010"/>
    </source>
</evidence>
<keyword evidence="2" id="KW-1185">Reference proteome</keyword>
<gene>
    <name evidence="1" type="ORF">E4Q23_02000</name>
</gene>
<protein>
    <submittedName>
        <fullName evidence="1">Phage tail assembly protein</fullName>
    </submittedName>
</protein>
<proteinExistence type="predicted"/>
<reference evidence="1 2" key="1">
    <citation type="submission" date="2019-03" db="EMBL/GenBank/DDBJ databases">
        <title>Metabolic reconstructions from genomes of highly enriched 'Candidatus Accumulibacter' and 'Candidatus Competibacter' bioreactor populations.</title>
        <authorList>
            <person name="Annavajhala M.K."/>
            <person name="Welles L."/>
            <person name="Abbas B."/>
            <person name="Sorokin D."/>
            <person name="Park H."/>
            <person name="Van Loosdrecht M."/>
            <person name="Chandran K."/>
        </authorList>
    </citation>
    <scope>NUCLEOTIDE SEQUENCE [LARGE SCALE GENOMIC DNA]</scope>
    <source>
        <strain evidence="1 2">SBR_S</strain>
    </source>
</reference>
<dbReference type="Proteomes" id="UP000749010">
    <property type="component" value="Unassembled WGS sequence"/>
</dbReference>
<evidence type="ECO:0000313" key="1">
    <source>
        <dbReference type="EMBL" id="NMQ26638.1"/>
    </source>
</evidence>
<name>A0ABX1TT27_9PROT</name>
<sequence>MALQTEYEFILPKGYLDPDGNLHKEGVMRLATAGDEILPMKDARVQQNPAYLTIILLSRVITRLGEVKMVNTRVIEGLFAEDLSYLQGIYRRINEQGSNTLTTVCPKCDHQFVVEVEPGE</sequence>
<organism evidence="1 2">
    <name type="scientific">Candidatus Accumulibacter phosphatis</name>
    <dbReference type="NCBI Taxonomy" id="327160"/>
    <lineage>
        <taxon>Bacteria</taxon>
        <taxon>Pseudomonadati</taxon>
        <taxon>Pseudomonadota</taxon>
        <taxon>Betaproteobacteria</taxon>
        <taxon>Candidatus Accumulibacter</taxon>
    </lineage>
</organism>
<accession>A0ABX1TT27</accession>